<comment type="caution">
    <text evidence="1">The sequence shown here is derived from an EMBL/GenBank/DDBJ whole genome shotgun (WGS) entry which is preliminary data.</text>
</comment>
<gene>
    <name evidence="1" type="ORF">Fot_04025</name>
</gene>
<evidence type="ECO:0000313" key="1">
    <source>
        <dbReference type="EMBL" id="KAL2559286.1"/>
    </source>
</evidence>
<accession>A0ABD1XBD7</accession>
<dbReference type="AlphaFoldDB" id="A0ABD1XBD7"/>
<name>A0ABD1XBD7_9LAMI</name>
<proteinExistence type="predicted"/>
<organism evidence="1 2">
    <name type="scientific">Forsythia ovata</name>
    <dbReference type="NCBI Taxonomy" id="205694"/>
    <lineage>
        <taxon>Eukaryota</taxon>
        <taxon>Viridiplantae</taxon>
        <taxon>Streptophyta</taxon>
        <taxon>Embryophyta</taxon>
        <taxon>Tracheophyta</taxon>
        <taxon>Spermatophyta</taxon>
        <taxon>Magnoliopsida</taxon>
        <taxon>eudicotyledons</taxon>
        <taxon>Gunneridae</taxon>
        <taxon>Pentapetalae</taxon>
        <taxon>asterids</taxon>
        <taxon>lamiids</taxon>
        <taxon>Lamiales</taxon>
        <taxon>Oleaceae</taxon>
        <taxon>Forsythieae</taxon>
        <taxon>Forsythia</taxon>
    </lineage>
</organism>
<sequence>MGPSHYQMFNTGHTVVESTLFEYNNKHYFTVFYNVKFLYFNANLTCFWMLKTLKKGGFGGGGGNPNVSRLTKKPEDFTLNSPRVVQFRLMEKEFKLSITEFNVAFGFINEEYASNDEYLNSACDYIAHSKPVSLYKALSTSNHYDPNATIGLTLFGDNGFSLERGRCVPFP</sequence>
<keyword evidence="2" id="KW-1185">Reference proteome</keyword>
<dbReference type="EMBL" id="JBFOLJ010000001">
    <property type="protein sequence ID" value="KAL2559286.1"/>
    <property type="molecule type" value="Genomic_DNA"/>
</dbReference>
<dbReference type="Proteomes" id="UP001604277">
    <property type="component" value="Unassembled WGS sequence"/>
</dbReference>
<reference evidence="2" key="1">
    <citation type="submission" date="2024-07" db="EMBL/GenBank/DDBJ databases">
        <title>Two chromosome-level genome assemblies of Korean endemic species Abeliophyllum distichum and Forsythia ovata (Oleaceae).</title>
        <authorList>
            <person name="Jang H."/>
        </authorList>
    </citation>
    <scope>NUCLEOTIDE SEQUENCE [LARGE SCALE GENOMIC DNA]</scope>
</reference>
<evidence type="ECO:0000313" key="2">
    <source>
        <dbReference type="Proteomes" id="UP001604277"/>
    </source>
</evidence>
<protein>
    <submittedName>
        <fullName evidence="1">Uncharacterized protein</fullName>
    </submittedName>
</protein>